<organism evidence="2 3">
    <name type="scientific">Macrophomina phaseolina</name>
    <dbReference type="NCBI Taxonomy" id="35725"/>
    <lineage>
        <taxon>Eukaryota</taxon>
        <taxon>Fungi</taxon>
        <taxon>Dikarya</taxon>
        <taxon>Ascomycota</taxon>
        <taxon>Pezizomycotina</taxon>
        <taxon>Dothideomycetes</taxon>
        <taxon>Dothideomycetes incertae sedis</taxon>
        <taxon>Botryosphaeriales</taxon>
        <taxon>Botryosphaeriaceae</taxon>
        <taxon>Macrophomina</taxon>
    </lineage>
</organism>
<dbReference type="EMBL" id="JAGTJR010000002">
    <property type="protein sequence ID" value="KAH7063165.1"/>
    <property type="molecule type" value="Genomic_DNA"/>
</dbReference>
<gene>
    <name evidence="2" type="ORF">B0J12DRAFT_641663</name>
</gene>
<dbReference type="Proteomes" id="UP000774617">
    <property type="component" value="Unassembled WGS sequence"/>
</dbReference>
<reference evidence="2 3" key="1">
    <citation type="journal article" date="2021" name="Nat. Commun.">
        <title>Genetic determinants of endophytism in the Arabidopsis root mycobiome.</title>
        <authorList>
            <person name="Mesny F."/>
            <person name="Miyauchi S."/>
            <person name="Thiergart T."/>
            <person name="Pickel B."/>
            <person name="Atanasova L."/>
            <person name="Karlsson M."/>
            <person name="Huettel B."/>
            <person name="Barry K.W."/>
            <person name="Haridas S."/>
            <person name="Chen C."/>
            <person name="Bauer D."/>
            <person name="Andreopoulos W."/>
            <person name="Pangilinan J."/>
            <person name="LaButti K."/>
            <person name="Riley R."/>
            <person name="Lipzen A."/>
            <person name="Clum A."/>
            <person name="Drula E."/>
            <person name="Henrissat B."/>
            <person name="Kohler A."/>
            <person name="Grigoriev I.V."/>
            <person name="Martin F.M."/>
            <person name="Hacquard S."/>
        </authorList>
    </citation>
    <scope>NUCLEOTIDE SEQUENCE [LARGE SCALE GENOMIC DNA]</scope>
    <source>
        <strain evidence="2 3">MPI-SDFR-AT-0080</strain>
    </source>
</reference>
<keyword evidence="1" id="KW-0732">Signal</keyword>
<proteinExistence type="predicted"/>
<keyword evidence="3" id="KW-1185">Reference proteome</keyword>
<feature type="chain" id="PRO_5046064635" description="Secreted protein" evidence="1">
    <location>
        <begin position="21"/>
        <end position="96"/>
    </location>
</feature>
<evidence type="ECO:0008006" key="4">
    <source>
        <dbReference type="Google" id="ProtNLM"/>
    </source>
</evidence>
<evidence type="ECO:0000313" key="2">
    <source>
        <dbReference type="EMBL" id="KAH7063165.1"/>
    </source>
</evidence>
<name>A0ABQ8GUE8_9PEZI</name>
<accession>A0ABQ8GUE8</accession>
<sequence length="96" mass="10441">MRSVSVIAWTLLSYWGQTLHLTARISGEAHTAHERALSLSACRPCDRCNRRRRPFSRPIATWHLCMARPDRASNSAGQAANSLGQIFGASSSCGAA</sequence>
<evidence type="ECO:0000313" key="3">
    <source>
        <dbReference type="Proteomes" id="UP000774617"/>
    </source>
</evidence>
<protein>
    <recommendedName>
        <fullName evidence="4">Secreted protein</fullName>
    </recommendedName>
</protein>
<feature type="signal peptide" evidence="1">
    <location>
        <begin position="1"/>
        <end position="20"/>
    </location>
</feature>
<comment type="caution">
    <text evidence="2">The sequence shown here is derived from an EMBL/GenBank/DDBJ whole genome shotgun (WGS) entry which is preliminary data.</text>
</comment>
<evidence type="ECO:0000256" key="1">
    <source>
        <dbReference type="SAM" id="SignalP"/>
    </source>
</evidence>